<organism evidence="2 3">
    <name type="scientific">Proteus vulgaris</name>
    <dbReference type="NCBI Taxonomy" id="585"/>
    <lineage>
        <taxon>Bacteria</taxon>
        <taxon>Pseudomonadati</taxon>
        <taxon>Pseudomonadota</taxon>
        <taxon>Gammaproteobacteria</taxon>
        <taxon>Enterobacterales</taxon>
        <taxon>Morganellaceae</taxon>
        <taxon>Proteus</taxon>
    </lineage>
</organism>
<sequence length="138" mass="15744">MKITLATHHHLSALIELDSYAQKNSSRIEEIKAWLSSQSIYLIEVNAEVVGYGVIHSHFFGYPFIELVMIAHDQRGKGYGKALILFFQEQLTTDKLFTSTNQSNTKMKNLLLQLGFIKSGCIENLDEDDLEVIFCFIQ</sequence>
<dbReference type="AlphaFoldDB" id="A0A6G6SLL4"/>
<gene>
    <name evidence="2" type="ORF">GTH24_12350</name>
</gene>
<dbReference type="GO" id="GO:0016747">
    <property type="term" value="F:acyltransferase activity, transferring groups other than amino-acyl groups"/>
    <property type="evidence" value="ECO:0007669"/>
    <property type="project" value="InterPro"/>
</dbReference>
<evidence type="ECO:0000313" key="3">
    <source>
        <dbReference type="Proteomes" id="UP000503287"/>
    </source>
</evidence>
<evidence type="ECO:0000313" key="2">
    <source>
        <dbReference type="EMBL" id="QIF94646.1"/>
    </source>
</evidence>
<keyword evidence="3" id="KW-1185">Reference proteome</keyword>
<dbReference type="EMBL" id="CP047344">
    <property type="protein sequence ID" value="QIF94646.1"/>
    <property type="molecule type" value="Genomic_DNA"/>
</dbReference>
<dbReference type="PROSITE" id="PS51186">
    <property type="entry name" value="GNAT"/>
    <property type="match status" value="1"/>
</dbReference>
<dbReference type="Gene3D" id="3.40.630.30">
    <property type="match status" value="1"/>
</dbReference>
<evidence type="ECO:0000259" key="1">
    <source>
        <dbReference type="PROSITE" id="PS51186"/>
    </source>
</evidence>
<dbReference type="RefSeq" id="WP_164526469.1">
    <property type="nucleotide sequence ID" value="NZ_CP047344.1"/>
</dbReference>
<accession>A0A6G6SLL4</accession>
<dbReference type="Proteomes" id="UP000503287">
    <property type="component" value="Chromosome"/>
</dbReference>
<proteinExistence type="predicted"/>
<dbReference type="InterPro" id="IPR016181">
    <property type="entry name" value="Acyl_CoA_acyltransferase"/>
</dbReference>
<reference evidence="2 3" key="1">
    <citation type="submission" date="2020-01" db="EMBL/GenBank/DDBJ databases">
        <title>The genomic epidemiology of tigecycline resistance gene tet(X) variants in a swine farm in China.</title>
        <authorList>
            <person name="Peng K."/>
            <person name="Li R."/>
        </authorList>
    </citation>
    <scope>NUCLEOTIDE SEQUENCE [LARGE SCALE GENOMIC DNA]</scope>
    <source>
        <strain evidence="2 3">ZN3</strain>
    </source>
</reference>
<dbReference type="SUPFAM" id="SSF55729">
    <property type="entry name" value="Acyl-CoA N-acyltransferases (Nat)"/>
    <property type="match status" value="1"/>
</dbReference>
<keyword evidence="2" id="KW-0808">Transferase</keyword>
<dbReference type="CDD" id="cd04301">
    <property type="entry name" value="NAT_SF"/>
    <property type="match status" value="1"/>
</dbReference>
<protein>
    <submittedName>
        <fullName evidence="2">GNAT family N-acetyltransferase</fullName>
    </submittedName>
</protein>
<name>A0A6G6SLL4_PROVU</name>
<dbReference type="InterPro" id="IPR000182">
    <property type="entry name" value="GNAT_dom"/>
</dbReference>
<dbReference type="Pfam" id="PF00583">
    <property type="entry name" value="Acetyltransf_1"/>
    <property type="match status" value="1"/>
</dbReference>
<feature type="domain" description="N-acetyltransferase" evidence="1">
    <location>
        <begin position="1"/>
        <end position="137"/>
    </location>
</feature>